<evidence type="ECO:0000256" key="1">
    <source>
        <dbReference type="ARBA" id="ARBA00022801"/>
    </source>
</evidence>
<evidence type="ECO:0000259" key="3">
    <source>
        <dbReference type="PROSITE" id="PS51462"/>
    </source>
</evidence>
<gene>
    <name evidence="4" type="ORF">SAMN06265182_1363</name>
</gene>
<evidence type="ECO:0000313" key="4">
    <source>
        <dbReference type="EMBL" id="SNZ08621.1"/>
    </source>
</evidence>
<organism evidence="4 5">
    <name type="scientific">Persephonella hydrogeniphila</name>
    <dbReference type="NCBI Taxonomy" id="198703"/>
    <lineage>
        <taxon>Bacteria</taxon>
        <taxon>Pseudomonadati</taxon>
        <taxon>Aquificota</taxon>
        <taxon>Aquificia</taxon>
        <taxon>Aquificales</taxon>
        <taxon>Hydrogenothermaceae</taxon>
        <taxon>Persephonella</taxon>
    </lineage>
</organism>
<dbReference type="Proteomes" id="UP000219036">
    <property type="component" value="Unassembled WGS sequence"/>
</dbReference>
<dbReference type="PROSITE" id="PS00893">
    <property type="entry name" value="NUDIX_BOX"/>
    <property type="match status" value="1"/>
</dbReference>
<dbReference type="PRINTS" id="PR00502">
    <property type="entry name" value="NUDIXFAMILY"/>
</dbReference>
<proteinExistence type="inferred from homology"/>
<comment type="similarity">
    <text evidence="2">Belongs to the Nudix hydrolase family.</text>
</comment>
<dbReference type="Pfam" id="PF00293">
    <property type="entry name" value="NUDIX"/>
    <property type="match status" value="1"/>
</dbReference>
<evidence type="ECO:0000256" key="2">
    <source>
        <dbReference type="RuleBase" id="RU003476"/>
    </source>
</evidence>
<dbReference type="RefSeq" id="WP_097000530.1">
    <property type="nucleotide sequence ID" value="NZ_OBEI01000005.1"/>
</dbReference>
<keyword evidence="1 2" id="KW-0378">Hydrolase</keyword>
<dbReference type="InterPro" id="IPR020084">
    <property type="entry name" value="NUDIX_hydrolase_CS"/>
</dbReference>
<dbReference type="Gene3D" id="3.90.79.10">
    <property type="entry name" value="Nucleoside Triphosphate Pyrophosphohydrolase"/>
    <property type="match status" value="1"/>
</dbReference>
<name>A0A285NLV5_9AQUI</name>
<dbReference type="SUPFAM" id="SSF55811">
    <property type="entry name" value="Nudix"/>
    <property type="match status" value="1"/>
</dbReference>
<dbReference type="InterPro" id="IPR000086">
    <property type="entry name" value="NUDIX_hydrolase_dom"/>
</dbReference>
<dbReference type="EMBL" id="OBEI01000005">
    <property type="protein sequence ID" value="SNZ08621.1"/>
    <property type="molecule type" value="Genomic_DNA"/>
</dbReference>
<evidence type="ECO:0000313" key="5">
    <source>
        <dbReference type="Proteomes" id="UP000219036"/>
    </source>
</evidence>
<dbReference type="InterPro" id="IPR020476">
    <property type="entry name" value="Nudix_hydrolase"/>
</dbReference>
<feature type="domain" description="Nudix hydrolase" evidence="3">
    <location>
        <begin position="6"/>
        <end position="134"/>
    </location>
</feature>
<dbReference type="InterPro" id="IPR015797">
    <property type="entry name" value="NUDIX_hydrolase-like_dom_sf"/>
</dbReference>
<accession>A0A285NLV5</accession>
<reference evidence="5" key="1">
    <citation type="submission" date="2017-09" db="EMBL/GenBank/DDBJ databases">
        <authorList>
            <person name="Varghese N."/>
            <person name="Submissions S."/>
        </authorList>
    </citation>
    <scope>NUCLEOTIDE SEQUENCE [LARGE SCALE GENOMIC DNA]</scope>
    <source>
        <strain evidence="5">DSM 15103</strain>
    </source>
</reference>
<protein>
    <submittedName>
        <fullName evidence="4">8-oxo-dGTP diphosphatase</fullName>
    </submittedName>
</protein>
<dbReference type="PROSITE" id="PS51462">
    <property type="entry name" value="NUDIX"/>
    <property type="match status" value="1"/>
</dbReference>
<sequence>MSIKTPFVAVDGIIQLFDSNENFQGIVLIERKNPPLGLAIPGGFVEIGESVENALVREMKEETDLDVEIIRLLGVYSDPKRDPRFHTVSIAFVCKAYGSPKAQSDAKEVRVFKIEDIPFDKLVFDHAKILRDYLMR</sequence>
<dbReference type="AlphaFoldDB" id="A0A285NLV5"/>
<dbReference type="PANTHER" id="PTHR43736:SF1">
    <property type="entry name" value="DIHYDRONEOPTERIN TRIPHOSPHATE DIPHOSPHATASE"/>
    <property type="match status" value="1"/>
</dbReference>
<dbReference type="GO" id="GO:0016787">
    <property type="term" value="F:hydrolase activity"/>
    <property type="evidence" value="ECO:0007669"/>
    <property type="project" value="UniProtKB-KW"/>
</dbReference>
<dbReference type="PANTHER" id="PTHR43736">
    <property type="entry name" value="ADP-RIBOSE PYROPHOSPHATASE"/>
    <property type="match status" value="1"/>
</dbReference>
<keyword evidence="5" id="KW-1185">Reference proteome</keyword>
<dbReference type="CDD" id="cd18873">
    <property type="entry name" value="NUDIX_NadM_like"/>
    <property type="match status" value="1"/>
</dbReference>
<dbReference type="OrthoDB" id="9786141at2"/>